<keyword evidence="3" id="KW-1185">Reference proteome</keyword>
<dbReference type="RefSeq" id="WP_087505351.1">
    <property type="nucleotide sequence ID" value="NZ_BMDX01000006.1"/>
</dbReference>
<proteinExistence type="predicted"/>
<comment type="caution">
    <text evidence="2">The sequence shown here is derived from an EMBL/GenBank/DDBJ whole genome shotgun (WGS) entry which is preliminary data.</text>
</comment>
<accession>A0A8J2XNS1</accession>
<dbReference type="AlphaFoldDB" id="A0A8J2XNS1"/>
<organism evidence="2 3">
    <name type="scientific">Neiella marina</name>
    <dbReference type="NCBI Taxonomy" id="508461"/>
    <lineage>
        <taxon>Bacteria</taxon>
        <taxon>Pseudomonadati</taxon>
        <taxon>Pseudomonadota</taxon>
        <taxon>Gammaproteobacteria</taxon>
        <taxon>Alteromonadales</taxon>
        <taxon>Echinimonadaceae</taxon>
        <taxon>Neiella</taxon>
    </lineage>
</organism>
<feature type="transmembrane region" description="Helical" evidence="1">
    <location>
        <begin position="23"/>
        <end position="45"/>
    </location>
</feature>
<evidence type="ECO:0000313" key="2">
    <source>
        <dbReference type="EMBL" id="GGA75471.1"/>
    </source>
</evidence>
<gene>
    <name evidence="2" type="ORF">GCM10011369_16680</name>
</gene>
<protein>
    <submittedName>
        <fullName evidence="2">Uncharacterized protein</fullName>
    </submittedName>
</protein>
<keyword evidence="1" id="KW-0812">Transmembrane</keyword>
<sequence length="109" mass="12338">MGNSQIEESYGHKARIQLSFSSYMRLSLFISVTFALTMTLVLNLLAQSETASRINVDSLNQWITLYTFLGFLLFNLASAALSYVAYRAWCQQQHGLKMTGKFALQIDDN</sequence>
<name>A0A8J2XNS1_9GAMM</name>
<dbReference type="EMBL" id="BMDX01000006">
    <property type="protein sequence ID" value="GGA75471.1"/>
    <property type="molecule type" value="Genomic_DNA"/>
</dbReference>
<dbReference type="Proteomes" id="UP000619743">
    <property type="component" value="Unassembled WGS sequence"/>
</dbReference>
<reference evidence="3" key="1">
    <citation type="journal article" date="2019" name="Int. J. Syst. Evol. Microbiol.">
        <title>The Global Catalogue of Microorganisms (GCM) 10K type strain sequencing project: providing services to taxonomists for standard genome sequencing and annotation.</title>
        <authorList>
            <consortium name="The Broad Institute Genomics Platform"/>
            <consortium name="The Broad Institute Genome Sequencing Center for Infectious Disease"/>
            <person name="Wu L."/>
            <person name="Ma J."/>
        </authorList>
    </citation>
    <scope>NUCLEOTIDE SEQUENCE [LARGE SCALE GENOMIC DNA]</scope>
    <source>
        <strain evidence="3">CGMCC 1.10130</strain>
    </source>
</reference>
<dbReference type="OrthoDB" id="6400784at2"/>
<evidence type="ECO:0000256" key="1">
    <source>
        <dbReference type="SAM" id="Phobius"/>
    </source>
</evidence>
<evidence type="ECO:0000313" key="3">
    <source>
        <dbReference type="Proteomes" id="UP000619743"/>
    </source>
</evidence>
<feature type="transmembrane region" description="Helical" evidence="1">
    <location>
        <begin position="65"/>
        <end position="86"/>
    </location>
</feature>
<keyword evidence="1" id="KW-0472">Membrane</keyword>
<keyword evidence="1" id="KW-1133">Transmembrane helix</keyword>